<dbReference type="InterPro" id="IPR018060">
    <property type="entry name" value="HTH_AraC"/>
</dbReference>
<dbReference type="SUPFAM" id="SSF51215">
    <property type="entry name" value="Regulatory protein AraC"/>
    <property type="match status" value="1"/>
</dbReference>
<organism evidence="5 6">
    <name type="scientific">Phocaeicola intestinalis</name>
    <dbReference type="NCBI Taxonomy" id="2762212"/>
    <lineage>
        <taxon>Bacteria</taxon>
        <taxon>Pseudomonadati</taxon>
        <taxon>Bacteroidota</taxon>
        <taxon>Bacteroidia</taxon>
        <taxon>Bacteroidales</taxon>
        <taxon>Bacteroidaceae</taxon>
        <taxon>Phocaeicola</taxon>
    </lineage>
</organism>
<dbReference type="InterPro" id="IPR009057">
    <property type="entry name" value="Homeodomain-like_sf"/>
</dbReference>
<dbReference type="PROSITE" id="PS01124">
    <property type="entry name" value="HTH_ARAC_FAMILY_2"/>
    <property type="match status" value="1"/>
</dbReference>
<sequence>MDITQGNLNTVAKEHIATYCDNRLALIDDLHTLGQTNAVRVEFIIAALCIKGRASLYINGEAYTMNEYDLLICHPNIILEKSMVSADVQFRCICMSPEYISQLAVISNNSWDILKYLEQNPILTLKPEEADMFRQYYDLLRSKLTGIPLRHQKEIVDSLIQAFLYEFHDAMERFGKFATPTYSSSERLFKEFLHLLVSSYPKPRMVAVYADKLHVTPKYLSAVCKEISGETASDIINQYVIKDVLYMLKKSEKSIKEIVNELDFPNMSFFGKYVKRYIGVSPKQYRKQLAEKETE</sequence>
<dbReference type="InterPro" id="IPR037923">
    <property type="entry name" value="HTH-like"/>
</dbReference>
<dbReference type="Gene3D" id="1.10.10.60">
    <property type="entry name" value="Homeodomain-like"/>
    <property type="match status" value="1"/>
</dbReference>
<proteinExistence type="predicted"/>
<keyword evidence="6" id="KW-1185">Reference proteome</keyword>
<evidence type="ECO:0000256" key="1">
    <source>
        <dbReference type="ARBA" id="ARBA00023015"/>
    </source>
</evidence>
<dbReference type="SUPFAM" id="SSF46689">
    <property type="entry name" value="Homeodomain-like"/>
    <property type="match status" value="1"/>
</dbReference>
<gene>
    <name evidence="5" type="ORF">H9625_10295</name>
</gene>
<dbReference type="RefSeq" id="WP_087407163.1">
    <property type="nucleotide sequence ID" value="NZ_JACSPP010000030.1"/>
</dbReference>
<evidence type="ECO:0000313" key="5">
    <source>
        <dbReference type="EMBL" id="MBD8040815.1"/>
    </source>
</evidence>
<evidence type="ECO:0000256" key="3">
    <source>
        <dbReference type="ARBA" id="ARBA00023163"/>
    </source>
</evidence>
<dbReference type="PANTHER" id="PTHR43280">
    <property type="entry name" value="ARAC-FAMILY TRANSCRIPTIONAL REGULATOR"/>
    <property type="match status" value="1"/>
</dbReference>
<accession>A0ABR8Y9C6</accession>
<evidence type="ECO:0000256" key="2">
    <source>
        <dbReference type="ARBA" id="ARBA00023125"/>
    </source>
</evidence>
<evidence type="ECO:0000259" key="4">
    <source>
        <dbReference type="PROSITE" id="PS01124"/>
    </source>
</evidence>
<feature type="domain" description="HTH araC/xylS-type" evidence="4">
    <location>
        <begin position="190"/>
        <end position="288"/>
    </location>
</feature>
<protein>
    <submittedName>
        <fullName evidence="5">AraC family transcriptional regulator</fullName>
    </submittedName>
</protein>
<evidence type="ECO:0000313" key="6">
    <source>
        <dbReference type="Proteomes" id="UP000620874"/>
    </source>
</evidence>
<keyword evidence="2" id="KW-0238">DNA-binding</keyword>
<dbReference type="Pfam" id="PF12833">
    <property type="entry name" value="HTH_18"/>
    <property type="match status" value="1"/>
</dbReference>
<dbReference type="EMBL" id="JACSPP010000030">
    <property type="protein sequence ID" value="MBD8040815.1"/>
    <property type="molecule type" value="Genomic_DNA"/>
</dbReference>
<dbReference type="SMART" id="SM00342">
    <property type="entry name" value="HTH_ARAC"/>
    <property type="match status" value="1"/>
</dbReference>
<reference evidence="5 6" key="1">
    <citation type="submission" date="2020-08" db="EMBL/GenBank/DDBJ databases">
        <title>A Genomic Blueprint of the Chicken Gut Microbiome.</title>
        <authorList>
            <person name="Gilroy R."/>
            <person name="Ravi A."/>
            <person name="Getino M."/>
            <person name="Pursley I."/>
            <person name="Horton D.L."/>
            <person name="Alikhan N.-F."/>
            <person name="Baker D."/>
            <person name="Gharbi K."/>
            <person name="Hall N."/>
            <person name="Watson M."/>
            <person name="Adriaenssens E.M."/>
            <person name="Foster-Nyarko E."/>
            <person name="Jarju S."/>
            <person name="Secka A."/>
            <person name="Antonio M."/>
            <person name="Oren A."/>
            <person name="Chaudhuri R."/>
            <person name="La Ragione R.M."/>
            <person name="Hildebrand F."/>
            <person name="Pallen M.J."/>
        </authorList>
    </citation>
    <scope>NUCLEOTIDE SEQUENCE [LARGE SCALE GENOMIC DNA]</scope>
    <source>
        <strain evidence="5 6">Sa1CVN1</strain>
    </source>
</reference>
<name>A0ABR8Y9C6_9BACT</name>
<keyword evidence="3" id="KW-0804">Transcription</keyword>
<comment type="caution">
    <text evidence="5">The sequence shown here is derived from an EMBL/GenBank/DDBJ whole genome shotgun (WGS) entry which is preliminary data.</text>
</comment>
<dbReference type="Proteomes" id="UP000620874">
    <property type="component" value="Unassembled WGS sequence"/>
</dbReference>
<dbReference type="PANTHER" id="PTHR43280:SF32">
    <property type="entry name" value="TRANSCRIPTIONAL REGULATORY PROTEIN"/>
    <property type="match status" value="1"/>
</dbReference>
<keyword evidence="1" id="KW-0805">Transcription regulation</keyword>